<evidence type="ECO:0000256" key="8">
    <source>
        <dbReference type="ARBA" id="ARBA00046280"/>
    </source>
</evidence>
<dbReference type="AlphaFoldDB" id="A0AAV0APA0"/>
<reference evidence="12" key="1">
    <citation type="submission" date="2022-06" db="EMBL/GenBank/DDBJ databases">
        <authorList>
            <consortium name="SYNGENTA / RWTH Aachen University"/>
        </authorList>
    </citation>
    <scope>NUCLEOTIDE SEQUENCE</scope>
</reference>
<feature type="compositionally biased region" description="Polar residues" evidence="9">
    <location>
        <begin position="73"/>
        <end position="84"/>
    </location>
</feature>
<dbReference type="GO" id="GO:0015031">
    <property type="term" value="P:protein transport"/>
    <property type="evidence" value="ECO:0007669"/>
    <property type="project" value="UniProtKB-KW"/>
</dbReference>
<dbReference type="PROSITE" id="PS50192">
    <property type="entry name" value="T_SNARE"/>
    <property type="match status" value="1"/>
</dbReference>
<comment type="caution">
    <text evidence="12">The sequence shown here is derived from an EMBL/GenBank/DDBJ whole genome shotgun (WGS) entry which is preliminary data.</text>
</comment>
<keyword evidence="7 10" id="KW-0472">Membrane</keyword>
<feature type="compositionally biased region" description="Low complexity" evidence="9">
    <location>
        <begin position="32"/>
        <end position="41"/>
    </location>
</feature>
<accession>A0AAV0APA0</accession>
<keyword evidence="5 10" id="KW-1133">Transmembrane helix</keyword>
<evidence type="ECO:0000256" key="7">
    <source>
        <dbReference type="ARBA" id="ARBA00023136"/>
    </source>
</evidence>
<feature type="region of interest" description="Disordered" evidence="9">
    <location>
        <begin position="25"/>
        <end position="84"/>
    </location>
</feature>
<evidence type="ECO:0000256" key="6">
    <source>
        <dbReference type="ARBA" id="ARBA00023034"/>
    </source>
</evidence>
<proteinExistence type="predicted"/>
<dbReference type="PANTHER" id="PTHR12791">
    <property type="entry name" value="GOLGI SNARE BET1-RELATED"/>
    <property type="match status" value="1"/>
</dbReference>
<evidence type="ECO:0000256" key="10">
    <source>
        <dbReference type="SAM" id="Phobius"/>
    </source>
</evidence>
<keyword evidence="6" id="KW-0333">Golgi apparatus</keyword>
<evidence type="ECO:0000256" key="5">
    <source>
        <dbReference type="ARBA" id="ARBA00022989"/>
    </source>
</evidence>
<gene>
    <name evidence="12" type="ORF">PPACK8108_LOCUS5616</name>
</gene>
<dbReference type="SMART" id="SM00397">
    <property type="entry name" value="t_SNARE"/>
    <property type="match status" value="1"/>
</dbReference>
<organism evidence="12 13">
    <name type="scientific">Phakopsora pachyrhizi</name>
    <name type="common">Asian soybean rust disease fungus</name>
    <dbReference type="NCBI Taxonomy" id="170000"/>
    <lineage>
        <taxon>Eukaryota</taxon>
        <taxon>Fungi</taxon>
        <taxon>Dikarya</taxon>
        <taxon>Basidiomycota</taxon>
        <taxon>Pucciniomycotina</taxon>
        <taxon>Pucciniomycetes</taxon>
        <taxon>Pucciniales</taxon>
        <taxon>Phakopsoraceae</taxon>
        <taxon>Phakopsora</taxon>
    </lineage>
</organism>
<evidence type="ECO:0000259" key="11">
    <source>
        <dbReference type="PROSITE" id="PS50192"/>
    </source>
</evidence>
<evidence type="ECO:0000313" key="13">
    <source>
        <dbReference type="Proteomes" id="UP001153365"/>
    </source>
</evidence>
<feature type="domain" description="T-SNARE coiled-coil homology" evidence="11">
    <location>
        <begin position="111"/>
        <end position="173"/>
    </location>
</feature>
<evidence type="ECO:0000256" key="2">
    <source>
        <dbReference type="ARBA" id="ARBA00022448"/>
    </source>
</evidence>
<feature type="compositionally biased region" description="Low complexity" evidence="9">
    <location>
        <begin position="52"/>
        <end position="61"/>
    </location>
</feature>
<evidence type="ECO:0000256" key="9">
    <source>
        <dbReference type="SAM" id="MobiDB-lite"/>
    </source>
</evidence>
<keyword evidence="2" id="KW-0813">Transport</keyword>
<dbReference type="GO" id="GO:0000139">
    <property type="term" value="C:Golgi membrane"/>
    <property type="evidence" value="ECO:0007669"/>
    <property type="project" value="UniProtKB-SubCell"/>
</dbReference>
<dbReference type="InterPro" id="IPR039899">
    <property type="entry name" value="BET1_SNARE"/>
</dbReference>
<evidence type="ECO:0000256" key="1">
    <source>
        <dbReference type="ARBA" id="ARBA00004394"/>
    </source>
</evidence>
<evidence type="ECO:0000256" key="4">
    <source>
        <dbReference type="ARBA" id="ARBA00022927"/>
    </source>
</evidence>
<comment type="subcellular location">
    <subcellularLocation>
        <location evidence="8">Endomembrane system</location>
        <topology evidence="8">Single-pass type IV membrane protein</topology>
    </subcellularLocation>
    <subcellularLocation>
        <location evidence="1">Golgi apparatus membrane</location>
    </subcellularLocation>
</comment>
<dbReference type="EMBL" id="CALTRL010001079">
    <property type="protein sequence ID" value="CAH7670872.1"/>
    <property type="molecule type" value="Genomic_DNA"/>
</dbReference>
<dbReference type="InterPro" id="IPR000727">
    <property type="entry name" value="T_SNARE_dom"/>
</dbReference>
<sequence>MNSSIMTSTSSGLSRRDPNRAELFSRRLPTNSSSSYQSQSQPIDYQEKSNHHNNSTSYNNNLDRSIPSYGRSYPNSNLSYNQQLHGSTSSNYLLPVSNRSSSSLSNHRTAEELESQNDEAIDGLSAKVKMLKEITVGIGNEVKESSKLITGINDSFSEASGILSGTFRKMNRMSKKHTGRWYYWLLFLVVVFWIFVFTWLWRR</sequence>
<dbReference type="Gene3D" id="1.20.5.110">
    <property type="match status" value="1"/>
</dbReference>
<keyword evidence="13" id="KW-1185">Reference proteome</keyword>
<evidence type="ECO:0000313" key="12">
    <source>
        <dbReference type="EMBL" id="CAH7670872.1"/>
    </source>
</evidence>
<name>A0AAV0APA0_PHAPC</name>
<protein>
    <submittedName>
        <fullName evidence="12">Blocked early in transport 1</fullName>
    </submittedName>
</protein>
<dbReference type="CDD" id="cd15853">
    <property type="entry name" value="SNARE_Bet1"/>
    <property type="match status" value="1"/>
</dbReference>
<keyword evidence="3 10" id="KW-0812">Transmembrane</keyword>
<dbReference type="Proteomes" id="UP001153365">
    <property type="component" value="Unassembled WGS sequence"/>
</dbReference>
<keyword evidence="4" id="KW-0653">Protein transport</keyword>
<dbReference type="SUPFAM" id="SSF58038">
    <property type="entry name" value="SNARE fusion complex"/>
    <property type="match status" value="1"/>
</dbReference>
<feature type="transmembrane region" description="Helical" evidence="10">
    <location>
        <begin position="181"/>
        <end position="201"/>
    </location>
</feature>
<evidence type="ECO:0000256" key="3">
    <source>
        <dbReference type="ARBA" id="ARBA00022692"/>
    </source>
</evidence>